<sequence>MATDRPRATIIETGDRLVVAAEIEIAATPREIFDLLADPEKHSLFDGSNTVQRVLSGPKRLYKGAKFAMAMKIKVPYRITNEVVTFEEDREIAWRHLMKWEWRYRLTPLDGGKTLVREIFDARPSRSKKWLEITGALKHNPILVAKSLVRLKELVERV</sequence>
<dbReference type="InterPro" id="IPR023393">
    <property type="entry name" value="START-like_dom_sf"/>
</dbReference>
<dbReference type="InterPro" id="IPR019587">
    <property type="entry name" value="Polyketide_cyclase/dehydratase"/>
</dbReference>
<dbReference type="Gene3D" id="3.30.530.20">
    <property type="match status" value="1"/>
</dbReference>
<gene>
    <name evidence="1" type="ORF">UFOPK1650_00773</name>
</gene>
<protein>
    <submittedName>
        <fullName evidence="1">Unannotated protein</fullName>
    </submittedName>
</protein>
<dbReference type="Pfam" id="PF10604">
    <property type="entry name" value="Polyketide_cyc2"/>
    <property type="match status" value="1"/>
</dbReference>
<dbReference type="SUPFAM" id="SSF55961">
    <property type="entry name" value="Bet v1-like"/>
    <property type="match status" value="1"/>
</dbReference>
<name>A0A6J6E7D6_9ZZZZ</name>
<organism evidence="1">
    <name type="scientific">freshwater metagenome</name>
    <dbReference type="NCBI Taxonomy" id="449393"/>
    <lineage>
        <taxon>unclassified sequences</taxon>
        <taxon>metagenomes</taxon>
        <taxon>ecological metagenomes</taxon>
    </lineage>
</organism>
<accession>A0A6J6E7D6</accession>
<dbReference type="EMBL" id="CAEZTJ010000113">
    <property type="protein sequence ID" value="CAB4572312.1"/>
    <property type="molecule type" value="Genomic_DNA"/>
</dbReference>
<evidence type="ECO:0000313" key="1">
    <source>
        <dbReference type="EMBL" id="CAB4572312.1"/>
    </source>
</evidence>
<reference evidence="1" key="1">
    <citation type="submission" date="2020-05" db="EMBL/GenBank/DDBJ databases">
        <authorList>
            <person name="Chiriac C."/>
            <person name="Salcher M."/>
            <person name="Ghai R."/>
            <person name="Kavagutti S V."/>
        </authorList>
    </citation>
    <scope>NUCLEOTIDE SEQUENCE</scope>
</reference>
<dbReference type="AlphaFoldDB" id="A0A6J6E7D6"/>
<proteinExistence type="predicted"/>